<gene>
    <name evidence="7" type="ordered locus">RPA2359</name>
</gene>
<dbReference type="PIRSF" id="PIRSF002854">
    <property type="entry name" value="MetQ"/>
    <property type="match status" value="1"/>
</dbReference>
<dbReference type="CDD" id="cd13598">
    <property type="entry name" value="PBP2_lipoprotein_IlpA_like"/>
    <property type="match status" value="1"/>
</dbReference>
<organism evidence="7">
    <name type="scientific">Rhodopseudomonas palustris (strain ATCC BAA-98 / CGA009)</name>
    <dbReference type="NCBI Taxonomy" id="258594"/>
    <lineage>
        <taxon>Bacteria</taxon>
        <taxon>Pseudomonadati</taxon>
        <taxon>Pseudomonadota</taxon>
        <taxon>Alphaproteobacteria</taxon>
        <taxon>Hyphomicrobiales</taxon>
        <taxon>Nitrobacteraceae</taxon>
        <taxon>Rhodopseudomonas</taxon>
    </lineage>
</organism>
<dbReference type="NCBIfam" id="TIGR00363">
    <property type="entry name" value="MetQ/NlpA family lipoprotein"/>
    <property type="match status" value="1"/>
</dbReference>
<keyword evidence="2" id="KW-0732">Signal</keyword>
<evidence type="ECO:0000256" key="4">
    <source>
        <dbReference type="ARBA" id="ARBA00023139"/>
    </source>
</evidence>
<keyword evidence="4" id="KW-0564">Palmitate</keyword>
<dbReference type="HOGENOM" id="CLU_067080_0_0_5"/>
<dbReference type="GO" id="GO:0016020">
    <property type="term" value="C:membrane"/>
    <property type="evidence" value="ECO:0007669"/>
    <property type="project" value="UniProtKB-SubCell"/>
</dbReference>
<name>Q6N799_RHOPA</name>
<reference evidence="7" key="1">
    <citation type="journal article" date="2004" name="Nat. Biotechnol.">
        <title>Complete genome sequence of the metabolically versatile photosynthetic bacterium Rhodopseudomonas palustris.</title>
        <authorList>
            <person name="Larimer F.W."/>
            <person name="Chain P."/>
            <person name="Hauser L."/>
            <person name="Lamerdin J."/>
            <person name="Malfatti S."/>
            <person name="Do L."/>
            <person name="Land M.L."/>
            <person name="Pelletier D.A."/>
            <person name="Beatty J.T."/>
            <person name="Lang A.S."/>
            <person name="Tabita F.R."/>
            <person name="Gibson J.L."/>
            <person name="Hanson T.E."/>
            <person name="Bobst C."/>
            <person name="Torres J.L."/>
            <person name="Peres C."/>
            <person name="Harrison F.H."/>
            <person name="Gibson J."/>
            <person name="Harwood C.S."/>
        </authorList>
    </citation>
    <scope>NUCLEOTIDE SEQUENCE [LARGE SCALE GENOMIC DNA]</scope>
    <source>
        <strain evidence="7">CGA009</strain>
    </source>
</reference>
<dbReference type="AlphaFoldDB" id="Q6N799"/>
<dbReference type="eggNOG" id="COG1464">
    <property type="taxonomic scope" value="Bacteria"/>
</dbReference>
<dbReference type="PANTHER" id="PTHR30429:SF1">
    <property type="entry name" value="D-METHIONINE-BINDING LIPOPROTEIN METQ-RELATED"/>
    <property type="match status" value="1"/>
</dbReference>
<comment type="subcellular location">
    <subcellularLocation>
        <location evidence="1">Membrane</location>
        <topology evidence="1">Lipid-anchor</topology>
    </subcellularLocation>
</comment>
<dbReference type="PANTHER" id="PTHR30429">
    <property type="entry name" value="D-METHIONINE-BINDING LIPOPROTEIN METQ"/>
    <property type="match status" value="1"/>
</dbReference>
<sequence>MIAWLTTVAGVRCACKPAGVLKLGREVILMRPLVFSVILAAAIGAGTAAGAETIRVGVTSGPHAQITEALVPVAKAKGLDVKLVEFSDGALIDTATHNGELDANAFQHTPYLDQQNRDRGLDIVSVGRTILLPMAGYSRKYKSLADLPVGAKISIPNDPTNGGRALKLLEAGGVIKLAPGSNFSATELDIVDNPKKVKILAMETAQLPRSLEDVDFSVITSFFALSAGLVPNRDSLLIESEQSDYVCLIGVARKDVDKPWVKTLVESYQSPEVKQFIATKFNGNILAAW</sequence>
<proteinExistence type="inferred from homology"/>
<dbReference type="PhylomeDB" id="Q6N799"/>
<evidence type="ECO:0000256" key="6">
    <source>
        <dbReference type="PIRNR" id="PIRNR002854"/>
    </source>
</evidence>
<protein>
    <recommendedName>
        <fullName evidence="6">Lipoprotein</fullName>
    </recommendedName>
</protein>
<evidence type="ECO:0000256" key="1">
    <source>
        <dbReference type="ARBA" id="ARBA00004635"/>
    </source>
</evidence>
<dbReference type="EMBL" id="BX572600">
    <property type="protein sequence ID" value="CAE27800.1"/>
    <property type="molecule type" value="Genomic_DNA"/>
</dbReference>
<dbReference type="InterPro" id="IPR004872">
    <property type="entry name" value="Lipoprotein_NlpA"/>
</dbReference>
<evidence type="ECO:0000256" key="3">
    <source>
        <dbReference type="ARBA" id="ARBA00023136"/>
    </source>
</evidence>
<dbReference type="SUPFAM" id="SSF53850">
    <property type="entry name" value="Periplasmic binding protein-like II"/>
    <property type="match status" value="1"/>
</dbReference>
<dbReference type="STRING" id="258594.RPA2359"/>
<dbReference type="Pfam" id="PF03180">
    <property type="entry name" value="Lipoprotein_9"/>
    <property type="match status" value="1"/>
</dbReference>
<evidence type="ECO:0000313" key="7">
    <source>
        <dbReference type="EMBL" id="CAE27800.1"/>
    </source>
</evidence>
<dbReference type="Gene3D" id="3.40.190.10">
    <property type="entry name" value="Periplasmic binding protein-like II"/>
    <property type="match status" value="2"/>
</dbReference>
<comment type="similarity">
    <text evidence="6">Belongs to the nlpA lipoprotein family.</text>
</comment>
<keyword evidence="5 6" id="KW-0449">Lipoprotein</keyword>
<evidence type="ECO:0000256" key="5">
    <source>
        <dbReference type="ARBA" id="ARBA00023288"/>
    </source>
</evidence>
<keyword evidence="3" id="KW-0472">Membrane</keyword>
<evidence type="ECO:0000256" key="2">
    <source>
        <dbReference type="ARBA" id="ARBA00022729"/>
    </source>
</evidence>
<accession>Q6N799</accession>